<dbReference type="InterPro" id="IPR013783">
    <property type="entry name" value="Ig-like_fold"/>
</dbReference>
<evidence type="ECO:0000256" key="3">
    <source>
        <dbReference type="ARBA" id="ARBA00023319"/>
    </source>
</evidence>
<dbReference type="FunFam" id="2.60.40.10:FF:000425">
    <property type="entry name" value="Myosin light chain kinase"/>
    <property type="match status" value="1"/>
</dbReference>
<dbReference type="SUPFAM" id="SSF48726">
    <property type="entry name" value="Immunoglobulin"/>
    <property type="match status" value="1"/>
</dbReference>
<sequence length="96" mass="11012">FITKLEPKEIFESMPVTLYCEVSALPMAEITWYQDGKKVTACEHMQMDYQRGVCRLFIDKVTIEDEAEYTCEAVNEHGVATTIAELLVESKNIKFV</sequence>
<feature type="non-terminal residue" evidence="5">
    <location>
        <position position="96"/>
    </location>
</feature>
<dbReference type="PANTHER" id="PTHR47633:SF4">
    <property type="entry name" value="MYOPALLADIN ISOFORM X1"/>
    <property type="match status" value="1"/>
</dbReference>
<dbReference type="EMBL" id="KB310691">
    <property type="protein sequence ID" value="ELT91011.1"/>
    <property type="molecule type" value="Genomic_DNA"/>
</dbReference>
<dbReference type="InterPro" id="IPR013098">
    <property type="entry name" value="Ig_I-set"/>
</dbReference>
<dbReference type="EnsemblMetazoa" id="CapteT77799">
    <property type="protein sequence ID" value="CapteP77799"/>
    <property type="gene ID" value="CapteG77799"/>
</dbReference>
<name>R7THF7_CAPTE</name>
<dbReference type="EMBL" id="AMQN01003019">
    <property type="status" value="NOT_ANNOTATED_CDS"/>
    <property type="molecule type" value="Genomic_DNA"/>
</dbReference>
<dbReference type="STRING" id="283909.R7THF7"/>
<dbReference type="HOGENOM" id="CLU_145026_1_1_1"/>
<evidence type="ECO:0000313" key="6">
    <source>
        <dbReference type="EnsemblMetazoa" id="CapteP77799"/>
    </source>
</evidence>
<dbReference type="PANTHER" id="PTHR47633">
    <property type="entry name" value="IMMUNOGLOBULIN"/>
    <property type="match status" value="1"/>
</dbReference>
<evidence type="ECO:0000313" key="7">
    <source>
        <dbReference type="Proteomes" id="UP000014760"/>
    </source>
</evidence>
<protein>
    <recommendedName>
        <fullName evidence="4">Ig-like domain-containing protein</fullName>
    </recommendedName>
</protein>
<accession>R7THF7</accession>
<dbReference type="SMART" id="SM00408">
    <property type="entry name" value="IGc2"/>
    <property type="match status" value="1"/>
</dbReference>
<dbReference type="AlphaFoldDB" id="R7THF7"/>
<proteinExistence type="predicted"/>
<reference evidence="7" key="1">
    <citation type="submission" date="2012-12" db="EMBL/GenBank/DDBJ databases">
        <authorList>
            <person name="Hellsten U."/>
            <person name="Grimwood J."/>
            <person name="Chapman J.A."/>
            <person name="Shapiro H."/>
            <person name="Aerts A."/>
            <person name="Otillar R.P."/>
            <person name="Terry A.Y."/>
            <person name="Boore J.L."/>
            <person name="Simakov O."/>
            <person name="Marletaz F."/>
            <person name="Cho S.-J."/>
            <person name="Edsinger-Gonzales E."/>
            <person name="Havlak P."/>
            <person name="Kuo D.-H."/>
            <person name="Larsson T."/>
            <person name="Lv J."/>
            <person name="Arendt D."/>
            <person name="Savage R."/>
            <person name="Osoegawa K."/>
            <person name="de Jong P."/>
            <person name="Lindberg D.R."/>
            <person name="Seaver E.C."/>
            <person name="Weisblat D.A."/>
            <person name="Putnam N.H."/>
            <person name="Grigoriev I.V."/>
            <person name="Rokhsar D.S."/>
        </authorList>
    </citation>
    <scope>NUCLEOTIDE SEQUENCE</scope>
    <source>
        <strain evidence="7">I ESC-2004</strain>
    </source>
</reference>
<dbReference type="OMA" id="KYRADET"/>
<keyword evidence="3" id="KW-0393">Immunoglobulin domain</keyword>
<dbReference type="OrthoDB" id="5985519at2759"/>
<keyword evidence="2" id="KW-0963">Cytoplasm</keyword>
<evidence type="ECO:0000256" key="2">
    <source>
        <dbReference type="ARBA" id="ARBA00022490"/>
    </source>
</evidence>
<organism evidence="5">
    <name type="scientific">Capitella teleta</name>
    <name type="common">Polychaete worm</name>
    <dbReference type="NCBI Taxonomy" id="283909"/>
    <lineage>
        <taxon>Eukaryota</taxon>
        <taxon>Metazoa</taxon>
        <taxon>Spiralia</taxon>
        <taxon>Lophotrochozoa</taxon>
        <taxon>Annelida</taxon>
        <taxon>Polychaeta</taxon>
        <taxon>Sedentaria</taxon>
        <taxon>Scolecida</taxon>
        <taxon>Capitellidae</taxon>
        <taxon>Capitella</taxon>
    </lineage>
</organism>
<evidence type="ECO:0000313" key="5">
    <source>
        <dbReference type="EMBL" id="ELT91011.1"/>
    </source>
</evidence>
<dbReference type="SMART" id="SM00409">
    <property type="entry name" value="IG"/>
    <property type="match status" value="1"/>
</dbReference>
<evidence type="ECO:0000256" key="1">
    <source>
        <dbReference type="ARBA" id="ARBA00004496"/>
    </source>
</evidence>
<gene>
    <name evidence="5" type="ORF">CAPTEDRAFT_77799</name>
</gene>
<reference evidence="6" key="3">
    <citation type="submission" date="2015-06" db="UniProtKB">
        <authorList>
            <consortium name="EnsemblMetazoa"/>
        </authorList>
    </citation>
    <scope>IDENTIFICATION</scope>
</reference>
<feature type="domain" description="Ig-like" evidence="4">
    <location>
        <begin position="1"/>
        <end position="87"/>
    </location>
</feature>
<dbReference type="InterPro" id="IPR003599">
    <property type="entry name" value="Ig_sub"/>
</dbReference>
<dbReference type="Gene3D" id="2.60.40.10">
    <property type="entry name" value="Immunoglobulins"/>
    <property type="match status" value="1"/>
</dbReference>
<dbReference type="GO" id="GO:0005737">
    <property type="term" value="C:cytoplasm"/>
    <property type="evidence" value="ECO:0007669"/>
    <property type="project" value="UniProtKB-SubCell"/>
</dbReference>
<dbReference type="InterPro" id="IPR036179">
    <property type="entry name" value="Ig-like_dom_sf"/>
</dbReference>
<feature type="non-terminal residue" evidence="5">
    <location>
        <position position="1"/>
    </location>
</feature>
<reference evidence="5 7" key="2">
    <citation type="journal article" date="2013" name="Nature">
        <title>Insights into bilaterian evolution from three spiralian genomes.</title>
        <authorList>
            <person name="Simakov O."/>
            <person name="Marletaz F."/>
            <person name="Cho S.J."/>
            <person name="Edsinger-Gonzales E."/>
            <person name="Havlak P."/>
            <person name="Hellsten U."/>
            <person name="Kuo D.H."/>
            <person name="Larsson T."/>
            <person name="Lv J."/>
            <person name="Arendt D."/>
            <person name="Savage R."/>
            <person name="Osoegawa K."/>
            <person name="de Jong P."/>
            <person name="Grimwood J."/>
            <person name="Chapman J.A."/>
            <person name="Shapiro H."/>
            <person name="Aerts A."/>
            <person name="Otillar R.P."/>
            <person name="Terry A.Y."/>
            <person name="Boore J.L."/>
            <person name="Grigoriev I.V."/>
            <person name="Lindberg D.R."/>
            <person name="Seaver E.C."/>
            <person name="Weisblat D.A."/>
            <person name="Putnam N.H."/>
            <person name="Rokhsar D.S."/>
        </authorList>
    </citation>
    <scope>NUCLEOTIDE SEQUENCE</scope>
    <source>
        <strain evidence="5 7">I ESC-2004</strain>
    </source>
</reference>
<keyword evidence="7" id="KW-1185">Reference proteome</keyword>
<dbReference type="Proteomes" id="UP000014760">
    <property type="component" value="Unassembled WGS sequence"/>
</dbReference>
<dbReference type="Pfam" id="PF07679">
    <property type="entry name" value="I-set"/>
    <property type="match status" value="1"/>
</dbReference>
<comment type="subcellular location">
    <subcellularLocation>
        <location evidence="1">Cytoplasm</location>
    </subcellularLocation>
</comment>
<dbReference type="InterPro" id="IPR003598">
    <property type="entry name" value="Ig_sub2"/>
</dbReference>
<dbReference type="PROSITE" id="PS50835">
    <property type="entry name" value="IG_LIKE"/>
    <property type="match status" value="1"/>
</dbReference>
<dbReference type="InterPro" id="IPR007110">
    <property type="entry name" value="Ig-like_dom"/>
</dbReference>
<evidence type="ECO:0000259" key="4">
    <source>
        <dbReference type="PROSITE" id="PS50835"/>
    </source>
</evidence>